<dbReference type="InterPro" id="IPR046347">
    <property type="entry name" value="bZIP_sf"/>
</dbReference>
<accession>A0AAD7XXS2</accession>
<feature type="region of interest" description="Disordered" evidence="7">
    <location>
        <begin position="1"/>
        <end position="34"/>
    </location>
</feature>
<dbReference type="AlphaFoldDB" id="A0AAD7XXS2"/>
<gene>
    <name evidence="9" type="ORF">O0I10_010439</name>
</gene>
<dbReference type="GeneID" id="83217842"/>
<feature type="compositionally biased region" description="Low complexity" evidence="7">
    <location>
        <begin position="1"/>
        <end position="21"/>
    </location>
</feature>
<feature type="domain" description="BZIP" evidence="8">
    <location>
        <begin position="133"/>
        <end position="196"/>
    </location>
</feature>
<evidence type="ECO:0000256" key="6">
    <source>
        <dbReference type="SAM" id="Coils"/>
    </source>
</evidence>
<keyword evidence="3" id="KW-0238">DNA-binding</keyword>
<feature type="region of interest" description="Disordered" evidence="7">
    <location>
        <begin position="115"/>
        <end position="147"/>
    </location>
</feature>
<keyword evidence="4" id="KW-0804">Transcription</keyword>
<dbReference type="PROSITE" id="PS50217">
    <property type="entry name" value="BZIP"/>
    <property type="match status" value="1"/>
</dbReference>
<dbReference type="GO" id="GO:0005634">
    <property type="term" value="C:nucleus"/>
    <property type="evidence" value="ECO:0007669"/>
    <property type="project" value="UniProtKB-SubCell"/>
</dbReference>
<dbReference type="EMBL" id="JARTCD010000070">
    <property type="protein sequence ID" value="KAJ8653872.1"/>
    <property type="molecule type" value="Genomic_DNA"/>
</dbReference>
<feature type="compositionally biased region" description="Basic and acidic residues" evidence="7">
    <location>
        <begin position="89"/>
        <end position="98"/>
    </location>
</feature>
<evidence type="ECO:0000256" key="7">
    <source>
        <dbReference type="SAM" id="MobiDB-lite"/>
    </source>
</evidence>
<keyword evidence="5" id="KW-0539">Nucleus</keyword>
<dbReference type="RefSeq" id="XP_058338786.1">
    <property type="nucleotide sequence ID" value="XM_058490419.1"/>
</dbReference>
<dbReference type="Gene3D" id="1.20.5.170">
    <property type="match status" value="1"/>
</dbReference>
<dbReference type="SMART" id="SM00338">
    <property type="entry name" value="BRLZ"/>
    <property type="match status" value="1"/>
</dbReference>
<keyword evidence="6" id="KW-0175">Coiled coil</keyword>
<evidence type="ECO:0000256" key="4">
    <source>
        <dbReference type="ARBA" id="ARBA00023163"/>
    </source>
</evidence>
<feature type="coiled-coil region" evidence="6">
    <location>
        <begin position="165"/>
        <end position="192"/>
    </location>
</feature>
<sequence length="220" mass="25062">MALHSQSFHPSSSPSSPIHGESGSGGGDKSIESLNQLMDPVSFLTESDMQQDLDFFANAQFSYDIPPTAALYTHEKWPTSSAVTTPSCEDDHRPFFDDHQASPEEQFMFEQLDDALEPSTSTSSSTTHNRPQKLSKDEKRKRNTAASARFRVKKKMREQALQRTALEMTEKSNRLEAHIKDLEREIKWLKALVMEKNEGRIAELMQERPPVMCPHHQHHQ</sequence>
<dbReference type="GO" id="GO:0000977">
    <property type="term" value="F:RNA polymerase II transcription regulatory region sequence-specific DNA binding"/>
    <property type="evidence" value="ECO:0007669"/>
    <property type="project" value="TreeGrafter"/>
</dbReference>
<evidence type="ECO:0000259" key="8">
    <source>
        <dbReference type="PROSITE" id="PS50217"/>
    </source>
</evidence>
<protein>
    <recommendedName>
        <fullName evidence="8">BZIP domain-containing protein</fullName>
    </recommendedName>
</protein>
<dbReference type="CDD" id="cd14705">
    <property type="entry name" value="bZIP_Zip1"/>
    <property type="match status" value="1"/>
</dbReference>
<evidence type="ECO:0000256" key="1">
    <source>
        <dbReference type="ARBA" id="ARBA00004123"/>
    </source>
</evidence>
<comment type="subcellular location">
    <subcellularLocation>
        <location evidence="1">Nucleus</location>
    </subcellularLocation>
</comment>
<reference evidence="9 10" key="1">
    <citation type="submission" date="2023-03" db="EMBL/GenBank/DDBJ databases">
        <title>Genome sequence of Lichtheimia ornata CBS 291.66.</title>
        <authorList>
            <person name="Mohabir J.T."/>
            <person name="Shea T.P."/>
            <person name="Kurbessoian T."/>
            <person name="Berby B."/>
            <person name="Fontaine J."/>
            <person name="Livny J."/>
            <person name="Gnirke A."/>
            <person name="Stajich J.E."/>
            <person name="Cuomo C.A."/>
        </authorList>
    </citation>
    <scope>NUCLEOTIDE SEQUENCE [LARGE SCALE GENOMIC DNA]</scope>
    <source>
        <strain evidence="9">CBS 291.66</strain>
    </source>
</reference>
<comment type="caution">
    <text evidence="9">The sequence shown here is derived from an EMBL/GenBank/DDBJ whole genome shotgun (WGS) entry which is preliminary data.</text>
</comment>
<evidence type="ECO:0000256" key="5">
    <source>
        <dbReference type="ARBA" id="ARBA00023242"/>
    </source>
</evidence>
<dbReference type="PANTHER" id="PTHR13044:SF14">
    <property type="entry name" value="CRYPTOCEPHAL, ISOFORM A"/>
    <property type="match status" value="1"/>
</dbReference>
<dbReference type="Pfam" id="PF07716">
    <property type="entry name" value="bZIP_2"/>
    <property type="match status" value="1"/>
</dbReference>
<dbReference type="GO" id="GO:0001228">
    <property type="term" value="F:DNA-binding transcription activator activity, RNA polymerase II-specific"/>
    <property type="evidence" value="ECO:0007669"/>
    <property type="project" value="TreeGrafter"/>
</dbReference>
<keyword evidence="2" id="KW-0805">Transcription regulation</keyword>
<evidence type="ECO:0000256" key="2">
    <source>
        <dbReference type="ARBA" id="ARBA00023015"/>
    </source>
</evidence>
<dbReference type="Proteomes" id="UP001234581">
    <property type="component" value="Unassembled WGS sequence"/>
</dbReference>
<dbReference type="SUPFAM" id="SSF57959">
    <property type="entry name" value="Leucine zipper domain"/>
    <property type="match status" value="1"/>
</dbReference>
<name>A0AAD7XXS2_9FUNG</name>
<evidence type="ECO:0000313" key="10">
    <source>
        <dbReference type="Proteomes" id="UP001234581"/>
    </source>
</evidence>
<keyword evidence="10" id="KW-1185">Reference proteome</keyword>
<evidence type="ECO:0000313" key="9">
    <source>
        <dbReference type="EMBL" id="KAJ8653872.1"/>
    </source>
</evidence>
<organism evidence="9 10">
    <name type="scientific">Lichtheimia ornata</name>
    <dbReference type="NCBI Taxonomy" id="688661"/>
    <lineage>
        <taxon>Eukaryota</taxon>
        <taxon>Fungi</taxon>
        <taxon>Fungi incertae sedis</taxon>
        <taxon>Mucoromycota</taxon>
        <taxon>Mucoromycotina</taxon>
        <taxon>Mucoromycetes</taxon>
        <taxon>Mucorales</taxon>
        <taxon>Lichtheimiaceae</taxon>
        <taxon>Lichtheimia</taxon>
    </lineage>
</organism>
<dbReference type="InterPro" id="IPR004827">
    <property type="entry name" value="bZIP"/>
</dbReference>
<evidence type="ECO:0000256" key="3">
    <source>
        <dbReference type="ARBA" id="ARBA00023125"/>
    </source>
</evidence>
<dbReference type="PANTHER" id="PTHR13044">
    <property type="entry name" value="ACTIVATING TRANSCRIPTION FACTOR ATF 4/5"/>
    <property type="match status" value="1"/>
</dbReference>
<dbReference type="PROSITE" id="PS00036">
    <property type="entry name" value="BZIP_BASIC"/>
    <property type="match status" value="1"/>
</dbReference>
<feature type="region of interest" description="Disordered" evidence="7">
    <location>
        <begin position="77"/>
        <end position="98"/>
    </location>
</feature>
<feature type="compositionally biased region" description="Polar residues" evidence="7">
    <location>
        <begin position="78"/>
        <end position="87"/>
    </location>
</feature>
<proteinExistence type="predicted"/>